<protein>
    <submittedName>
        <fullName evidence="1">Uncharacterized protein</fullName>
    </submittedName>
</protein>
<reference evidence="1" key="1">
    <citation type="submission" date="2013-07" db="EMBL/GenBank/DDBJ databases">
        <title>The genome of Eucalyptus grandis.</title>
        <authorList>
            <person name="Schmutz J."/>
            <person name="Hayes R."/>
            <person name="Myburg A."/>
            <person name="Tuskan G."/>
            <person name="Grattapaglia D."/>
            <person name="Rokhsar D.S."/>
        </authorList>
    </citation>
    <scope>NUCLEOTIDE SEQUENCE</scope>
    <source>
        <tissue evidence="1">Leaf extractions</tissue>
    </source>
</reference>
<accession>A0A059A1A5</accession>
<proteinExistence type="predicted"/>
<dbReference type="EMBL" id="KK198763">
    <property type="protein sequence ID" value="KCW47504.1"/>
    <property type="molecule type" value="Genomic_DNA"/>
</dbReference>
<dbReference type="AlphaFoldDB" id="A0A059A1A5"/>
<organism evidence="1">
    <name type="scientific">Eucalyptus grandis</name>
    <name type="common">Flooded gum</name>
    <dbReference type="NCBI Taxonomy" id="71139"/>
    <lineage>
        <taxon>Eukaryota</taxon>
        <taxon>Viridiplantae</taxon>
        <taxon>Streptophyta</taxon>
        <taxon>Embryophyta</taxon>
        <taxon>Tracheophyta</taxon>
        <taxon>Spermatophyta</taxon>
        <taxon>Magnoliopsida</taxon>
        <taxon>eudicotyledons</taxon>
        <taxon>Gunneridae</taxon>
        <taxon>Pentapetalae</taxon>
        <taxon>rosids</taxon>
        <taxon>malvids</taxon>
        <taxon>Myrtales</taxon>
        <taxon>Myrtaceae</taxon>
        <taxon>Myrtoideae</taxon>
        <taxon>Eucalypteae</taxon>
        <taxon>Eucalyptus</taxon>
    </lineage>
</organism>
<sequence length="80" mass="9280">MNAHEKFHKPYLQYAEQKNAVQIAILHFPHNKWKCKPLQSIPCFSFKMRASYPGGLSSENPSQLKVAPRTWASRFSFSLK</sequence>
<dbReference type="InParanoid" id="A0A059A1A5"/>
<gene>
    <name evidence="1" type="ORF">EUGRSUZ_K01271</name>
</gene>
<dbReference type="Gramene" id="KCW47504">
    <property type="protein sequence ID" value="KCW47504"/>
    <property type="gene ID" value="EUGRSUZ_K01271"/>
</dbReference>
<evidence type="ECO:0000313" key="1">
    <source>
        <dbReference type="EMBL" id="KCW47504.1"/>
    </source>
</evidence>
<name>A0A059A1A5_EUCGR</name>